<keyword evidence="1" id="KW-0472">Membrane</keyword>
<evidence type="ECO:0000259" key="2">
    <source>
        <dbReference type="SMART" id="SM01008"/>
    </source>
</evidence>
<reference evidence="3 4" key="1">
    <citation type="submission" date="2021-03" db="EMBL/GenBank/DDBJ databases">
        <title>Sneathiella sp. CAU 1612 isolated from Kang Won-do.</title>
        <authorList>
            <person name="Kim W."/>
        </authorList>
    </citation>
    <scope>NUCLEOTIDE SEQUENCE [LARGE SCALE GENOMIC DNA]</scope>
    <source>
        <strain evidence="3 4">CAU 1612</strain>
    </source>
</reference>
<dbReference type="SMART" id="SM01008">
    <property type="entry name" value="Ald_Xan_dh_C"/>
    <property type="match status" value="1"/>
</dbReference>
<keyword evidence="1" id="KW-0812">Transmembrane</keyword>
<organism evidence="3 4">
    <name type="scientific">Sneathiella sedimenti</name>
    <dbReference type="NCBI Taxonomy" id="2816034"/>
    <lineage>
        <taxon>Bacteria</taxon>
        <taxon>Pseudomonadati</taxon>
        <taxon>Pseudomonadota</taxon>
        <taxon>Alphaproteobacteria</taxon>
        <taxon>Sneathiellales</taxon>
        <taxon>Sneathiellaceae</taxon>
        <taxon>Sneathiella</taxon>
    </lineage>
</organism>
<dbReference type="Pfam" id="PF20256">
    <property type="entry name" value="MoCoBD_2"/>
    <property type="match status" value="2"/>
</dbReference>
<gene>
    <name evidence="3" type="ORF">J0X12_09145</name>
</gene>
<protein>
    <submittedName>
        <fullName evidence="3">Xanthine dehydrogenase family protein molybdopterin-binding subunit</fullName>
    </submittedName>
</protein>
<name>A0ABS3F5H2_9PROT</name>
<dbReference type="PANTHER" id="PTHR47495:SF2">
    <property type="entry name" value="ALDEHYDE DEHYDROGENASE"/>
    <property type="match status" value="1"/>
</dbReference>
<dbReference type="Pfam" id="PF02738">
    <property type="entry name" value="MoCoBD_1"/>
    <property type="match status" value="1"/>
</dbReference>
<keyword evidence="1" id="KW-1133">Transmembrane helix</keyword>
<proteinExistence type="predicted"/>
<dbReference type="Proteomes" id="UP000664761">
    <property type="component" value="Unassembled WGS sequence"/>
</dbReference>
<dbReference type="PANTHER" id="PTHR47495">
    <property type="entry name" value="ALDEHYDE DEHYDROGENASE"/>
    <property type="match status" value="1"/>
</dbReference>
<comment type="caution">
    <text evidence="3">The sequence shown here is derived from an EMBL/GenBank/DDBJ whole genome shotgun (WGS) entry which is preliminary data.</text>
</comment>
<sequence length="755" mass="80332">MTKLNLTRRKFIVGGALVGGGLAVGYGFLRDGDPANAALTATTMEGEVALNAWVKVDKDGLVTVAIPRSEMGQGVYTALAMLVAEEMDANFSELVVEQAPVADVYANIAVMKDALPFSDKHHEGEDTIGAWGMAKLGQFLGVQVTGGSSSVRDAWLPMRQAGATAKAMLVAAAARTWDVPPAEISVTNGVLSHGGSGMSGGFGDFAILAASETVSLDPVLKKSSEFTLIGTPQPRLDIPSKVDGTAEFGVDIELDGMVHAAVKLSPVLGGTLASHDASAVKDMPGVLKVVPFESGVAVIADSFWRAKTAVEALPATFNDGPAKEFSSGGILTLLEENLESEDSRIYAETGDARAAIDEAQSAVKAVYKVPFLAHACMEPMNCTAMVTDTGVEIWMPNQVPTLIKWFAEKIADVPAENVIVHTPLLGGGFGRRLEIDLVIMAVAIAKEMKNRPVKLLWTRENDIQHDIFRPAAVSRLEGTLGSDGRISAWANRIVSQSVSGSYTARLLPWATMDVPDNTTSEGAADIPYEFTSRLVDHVPVKLPIEVGFWRSVGHSYNAFFTESFMDEMAYAARADPVDFRLAHLENHPDFANVLKQLAKVSNWSTPLDQGRARGVALHESFSSIVGQVVEITVNGDKEITVDKVYCVIDCGAVVNPDTVKAQMESGIVFGLTAALYGEIEIEDGVVLNSNFPDYEMIRLANCPEIEVHLAPSGRLLGGVGEPGTPPIAAALANAIFAGTGERLRELPISRAGFIA</sequence>
<dbReference type="PIRSF" id="PIRSF036389">
    <property type="entry name" value="IOR_B"/>
    <property type="match status" value="1"/>
</dbReference>
<accession>A0ABS3F5H2</accession>
<dbReference type="EMBL" id="JAFLNC010000002">
    <property type="protein sequence ID" value="MBO0333779.1"/>
    <property type="molecule type" value="Genomic_DNA"/>
</dbReference>
<dbReference type="InterPro" id="IPR012368">
    <property type="entry name" value="OxRdtase_Mopterin-bd_su_IorB"/>
</dbReference>
<dbReference type="Gene3D" id="3.30.365.10">
    <property type="entry name" value="Aldehyde oxidase/xanthine dehydrogenase, molybdopterin binding domain"/>
    <property type="match status" value="4"/>
</dbReference>
<evidence type="ECO:0000313" key="4">
    <source>
        <dbReference type="Proteomes" id="UP000664761"/>
    </source>
</evidence>
<dbReference type="SUPFAM" id="SSF56003">
    <property type="entry name" value="Molybdenum cofactor-binding domain"/>
    <property type="match status" value="2"/>
</dbReference>
<dbReference type="InterPro" id="IPR037165">
    <property type="entry name" value="AldOxase/xan_DH_Mopterin-bd_sf"/>
</dbReference>
<feature type="transmembrane region" description="Helical" evidence="1">
    <location>
        <begin position="12"/>
        <end position="29"/>
    </location>
</feature>
<dbReference type="InterPro" id="IPR046867">
    <property type="entry name" value="AldOxase/xan_DH_MoCoBD2"/>
</dbReference>
<evidence type="ECO:0000256" key="1">
    <source>
        <dbReference type="SAM" id="Phobius"/>
    </source>
</evidence>
<dbReference type="PROSITE" id="PS51318">
    <property type="entry name" value="TAT"/>
    <property type="match status" value="1"/>
</dbReference>
<dbReference type="InterPro" id="IPR006311">
    <property type="entry name" value="TAT_signal"/>
</dbReference>
<evidence type="ECO:0000313" key="3">
    <source>
        <dbReference type="EMBL" id="MBO0333779.1"/>
    </source>
</evidence>
<dbReference type="InterPro" id="IPR000674">
    <property type="entry name" value="Ald_Oxase/Xan_DH_a/b"/>
</dbReference>
<dbReference type="InterPro" id="IPR008274">
    <property type="entry name" value="AldOxase/xan_DH_MoCoBD1"/>
</dbReference>
<keyword evidence="4" id="KW-1185">Reference proteome</keyword>
<dbReference type="Gene3D" id="3.90.1170.50">
    <property type="entry name" value="Aldehyde oxidase/xanthine dehydrogenase, a/b hammerhead"/>
    <property type="match status" value="1"/>
</dbReference>
<dbReference type="RefSeq" id="WP_207044550.1">
    <property type="nucleotide sequence ID" value="NZ_JAFLNC010000002.1"/>
</dbReference>
<feature type="domain" description="Aldehyde oxidase/xanthine dehydrogenase a/b hammerhead" evidence="2">
    <location>
        <begin position="243"/>
        <end position="321"/>
    </location>
</feature>
<dbReference type="InterPro" id="IPR052516">
    <property type="entry name" value="N-heterocyclic_Hydroxylase"/>
</dbReference>